<evidence type="ECO:0000313" key="2">
    <source>
        <dbReference type="Proteomes" id="UP001497535"/>
    </source>
</evidence>
<evidence type="ECO:0000313" key="1">
    <source>
        <dbReference type="EMBL" id="CAK5107787.1"/>
    </source>
</evidence>
<dbReference type="Proteomes" id="UP001497535">
    <property type="component" value="Unassembled WGS sequence"/>
</dbReference>
<reference evidence="1" key="1">
    <citation type="submission" date="2023-11" db="EMBL/GenBank/DDBJ databases">
        <authorList>
            <person name="Poullet M."/>
        </authorList>
    </citation>
    <scope>NUCLEOTIDE SEQUENCE</scope>
    <source>
        <strain evidence="1">E1834</strain>
    </source>
</reference>
<protein>
    <submittedName>
        <fullName evidence="1">Uncharacterized protein</fullName>
    </submittedName>
</protein>
<name>A0ACB1AV46_MELEN</name>
<gene>
    <name evidence="1" type="ORF">MENTE1834_LOCUS43790</name>
</gene>
<comment type="caution">
    <text evidence="1">The sequence shown here is derived from an EMBL/GenBank/DDBJ whole genome shotgun (WGS) entry which is preliminary data.</text>
</comment>
<proteinExistence type="predicted"/>
<dbReference type="EMBL" id="CAVMJV010000127">
    <property type="protein sequence ID" value="CAK5107787.1"/>
    <property type="molecule type" value="Genomic_DNA"/>
</dbReference>
<accession>A0ACB1AV46</accession>
<organism evidence="1 2">
    <name type="scientific">Meloidogyne enterolobii</name>
    <name type="common">Root-knot nematode worm</name>
    <name type="synonym">Meloidogyne mayaguensis</name>
    <dbReference type="NCBI Taxonomy" id="390850"/>
    <lineage>
        <taxon>Eukaryota</taxon>
        <taxon>Metazoa</taxon>
        <taxon>Ecdysozoa</taxon>
        <taxon>Nematoda</taxon>
        <taxon>Chromadorea</taxon>
        <taxon>Rhabditida</taxon>
        <taxon>Tylenchina</taxon>
        <taxon>Tylenchomorpha</taxon>
        <taxon>Tylenchoidea</taxon>
        <taxon>Meloidogynidae</taxon>
        <taxon>Meloidogyninae</taxon>
        <taxon>Meloidogyne</taxon>
    </lineage>
</organism>
<keyword evidence="2" id="KW-1185">Reference proteome</keyword>
<sequence length="96" mass="11362">MLFKEKYIIKKLIVEEYMQKGTVDFTNMFEEKKTHVEKMEEDNGKKLNRVKSAEHITKKNEPENNRKNSVFSVFTKHAYSLVPDVKSRLSSVLPFH</sequence>